<dbReference type="GO" id="GO:0005524">
    <property type="term" value="F:ATP binding"/>
    <property type="evidence" value="ECO:0007669"/>
    <property type="project" value="InterPro"/>
</dbReference>
<dbReference type="EMBL" id="JACVHL010000002">
    <property type="protein sequence ID" value="MCC3803726.1"/>
    <property type="molecule type" value="Genomic_DNA"/>
</dbReference>
<sequence>MTQSTAAATQQLEPVNEQVSQSPKEVEVNQAGTVQATQIEANETTTKVVSIFASKSPEQLSEIYFSLSKREQRIVDTLPCWREVIWVKPKDVFGDHWVGPNKSIPKRRHRHPTCPNDIPATYQPDSDLLVDMVFYAIGDRHLSMGIYGDTGTGKTELPRYVCNLLNIPMLSVSLTKSSREDKVTGTYLIENGETFFDWSLIPIAYDSNGPGYMLVINEIDKGCDSVIAKLHDIADYKPFTIDDTAEEVLPHKQFRLVVTGQTAGSGDPRGLYKVEPLDRAFVARFFWVRAKYPSKAVMRTILELEFPRLLPATLKPMCDYYELSVNALENSHLDIEGEDLIDINGEQLIFSTPTSIRLMKGWADLMMKYEGAERSIQKVYAMSIGHSAAPDDKRAMQILLESCFGDLVEQPAAIKPVEPEYPSSDPQDIIDVDLGLFLHVENGERKIWLIGADERGSHTLYTHPLTNKTTYYHKPMSEFKNDITTLQNYIRSKAEEKVLKGYIHKPGTFHYDYNKDSVLQDVKKQ</sequence>
<dbReference type="Proteomes" id="UP000726777">
    <property type="component" value="Unassembled WGS sequence"/>
</dbReference>
<feature type="domain" description="ATPase dynein-related AAA" evidence="2">
    <location>
        <begin position="146"/>
        <end position="285"/>
    </location>
</feature>
<proteinExistence type="predicted"/>
<dbReference type="GO" id="GO:0016887">
    <property type="term" value="F:ATP hydrolysis activity"/>
    <property type="evidence" value="ECO:0007669"/>
    <property type="project" value="InterPro"/>
</dbReference>
<dbReference type="Gene3D" id="3.40.50.300">
    <property type="entry name" value="P-loop containing nucleotide triphosphate hydrolases"/>
    <property type="match status" value="1"/>
</dbReference>
<dbReference type="RefSeq" id="WP_228085378.1">
    <property type="nucleotide sequence ID" value="NZ_JACVHL010000002.1"/>
</dbReference>
<dbReference type="AlphaFoldDB" id="A0A9Q3YFX9"/>
<dbReference type="SUPFAM" id="SSF52540">
    <property type="entry name" value="P-loop containing nucleoside triphosphate hydrolases"/>
    <property type="match status" value="1"/>
</dbReference>
<protein>
    <submittedName>
        <fullName evidence="3">AAA family ATPase</fullName>
    </submittedName>
</protein>
<name>A0A9Q3YFX9_VIBPH</name>
<feature type="region of interest" description="Disordered" evidence="1">
    <location>
        <begin position="1"/>
        <end position="22"/>
    </location>
</feature>
<evidence type="ECO:0000256" key="1">
    <source>
        <dbReference type="SAM" id="MobiDB-lite"/>
    </source>
</evidence>
<dbReference type="InterPro" id="IPR011704">
    <property type="entry name" value="ATPase_dyneun-rel_AAA"/>
</dbReference>
<dbReference type="InterPro" id="IPR027417">
    <property type="entry name" value="P-loop_NTPase"/>
</dbReference>
<reference evidence="3" key="1">
    <citation type="submission" date="2020-09" db="EMBL/GenBank/DDBJ databases">
        <title>Genome sequence of Vibrio parahaemolyticus isolates.</title>
        <authorList>
            <person name="Hammerl J.A."/>
            <person name="Strauch E."/>
        </authorList>
    </citation>
    <scope>NUCLEOTIDE SEQUENCE</scope>
    <source>
        <strain evidence="3">17-VB00146</strain>
    </source>
</reference>
<comment type="caution">
    <text evidence="3">The sequence shown here is derived from an EMBL/GenBank/DDBJ whole genome shotgun (WGS) entry which is preliminary data.</text>
</comment>
<organism evidence="3 4">
    <name type="scientific">Vibrio parahaemolyticus</name>
    <dbReference type="NCBI Taxonomy" id="670"/>
    <lineage>
        <taxon>Bacteria</taxon>
        <taxon>Pseudomonadati</taxon>
        <taxon>Pseudomonadota</taxon>
        <taxon>Gammaproteobacteria</taxon>
        <taxon>Vibrionales</taxon>
        <taxon>Vibrionaceae</taxon>
        <taxon>Vibrio</taxon>
    </lineage>
</organism>
<evidence type="ECO:0000313" key="3">
    <source>
        <dbReference type="EMBL" id="MCC3803726.1"/>
    </source>
</evidence>
<gene>
    <name evidence="3" type="ORF">IB292_01630</name>
</gene>
<dbReference type="Pfam" id="PF07728">
    <property type="entry name" value="AAA_5"/>
    <property type="match status" value="1"/>
</dbReference>
<accession>A0A9Q3YFX9</accession>
<evidence type="ECO:0000259" key="2">
    <source>
        <dbReference type="Pfam" id="PF07728"/>
    </source>
</evidence>
<evidence type="ECO:0000313" key="4">
    <source>
        <dbReference type="Proteomes" id="UP000726777"/>
    </source>
</evidence>